<comment type="similarity">
    <text evidence="7">Belongs to the YOS1 family.</text>
</comment>
<evidence type="ECO:0000256" key="4">
    <source>
        <dbReference type="ARBA" id="ARBA00022927"/>
    </source>
</evidence>
<dbReference type="Pfam" id="PF08571">
    <property type="entry name" value="Yos1"/>
    <property type="match status" value="1"/>
</dbReference>
<dbReference type="Proteomes" id="UP000242525">
    <property type="component" value="Unassembled WGS sequence"/>
</dbReference>
<dbReference type="PANTHER" id="PTHR15858:SF0">
    <property type="entry name" value="IMMEDIATE EARLY RESPONSE 3-INTERACTING PROTEIN 1"/>
    <property type="match status" value="1"/>
</dbReference>
<evidence type="ECO:0000256" key="9">
    <source>
        <dbReference type="SAM" id="SignalP"/>
    </source>
</evidence>
<evidence type="ECO:0000313" key="11">
    <source>
        <dbReference type="Proteomes" id="UP000242525"/>
    </source>
</evidence>
<keyword evidence="4" id="KW-0653">Protein transport</keyword>
<dbReference type="InterPro" id="IPR013880">
    <property type="entry name" value="Yos1"/>
</dbReference>
<dbReference type="AlphaFoldDB" id="A0A0J9X451"/>
<dbReference type="STRING" id="1173061.A0A0J9X451"/>
<comment type="caution">
    <text evidence="10">The sequence shown here is derived from an EMBL/GenBank/DDBJ whole genome shotgun (WGS) entry which is preliminary data.</text>
</comment>
<keyword evidence="5 8" id="KW-1133">Transmembrane helix</keyword>
<comment type="subcellular location">
    <subcellularLocation>
        <location evidence="1">Membrane</location>
    </subcellularLocation>
</comment>
<feature type="chain" id="PRO_5005325711" evidence="9">
    <location>
        <begin position="23"/>
        <end position="78"/>
    </location>
</feature>
<keyword evidence="9" id="KW-0732">Signal</keyword>
<feature type="transmembrane region" description="Helical" evidence="8">
    <location>
        <begin position="58"/>
        <end position="77"/>
    </location>
</feature>
<evidence type="ECO:0000313" key="10">
    <source>
        <dbReference type="EMBL" id="CDO51520.1"/>
    </source>
</evidence>
<protein>
    <submittedName>
        <fullName evidence="10">Similar to Saccharomyces cerevisiae YER074W-A YOS1 Integral membrane protein required for ER to Golgi transport</fullName>
    </submittedName>
</protein>
<evidence type="ECO:0000256" key="3">
    <source>
        <dbReference type="ARBA" id="ARBA00022692"/>
    </source>
</evidence>
<sequence>MFGLGLLFYVIVLLLNSVAILSEDRFIMRIGLSKTPAYGNDDSISSRVLSLIRSVRTVMRPFLIAFNIFIIAYELVWG</sequence>
<dbReference type="PANTHER" id="PTHR15858">
    <property type="entry name" value="IMMEDIATE EARLY RESPONSE 3-INTERACTING PROTEIN 1"/>
    <property type="match status" value="1"/>
</dbReference>
<name>A0A0J9X451_GEOCN</name>
<evidence type="ECO:0000256" key="8">
    <source>
        <dbReference type="SAM" id="Phobius"/>
    </source>
</evidence>
<dbReference type="GO" id="GO:0030134">
    <property type="term" value="C:COPII-coated ER to Golgi transport vesicle"/>
    <property type="evidence" value="ECO:0007669"/>
    <property type="project" value="TreeGrafter"/>
</dbReference>
<dbReference type="GO" id="GO:0000139">
    <property type="term" value="C:Golgi membrane"/>
    <property type="evidence" value="ECO:0007669"/>
    <property type="project" value="TreeGrafter"/>
</dbReference>
<keyword evidence="6 8" id="KW-0472">Membrane</keyword>
<keyword evidence="11" id="KW-1185">Reference proteome</keyword>
<dbReference type="GO" id="GO:0005789">
    <property type="term" value="C:endoplasmic reticulum membrane"/>
    <property type="evidence" value="ECO:0007669"/>
    <property type="project" value="TreeGrafter"/>
</dbReference>
<feature type="signal peptide" evidence="9">
    <location>
        <begin position="1"/>
        <end position="22"/>
    </location>
</feature>
<evidence type="ECO:0000256" key="2">
    <source>
        <dbReference type="ARBA" id="ARBA00022448"/>
    </source>
</evidence>
<dbReference type="GO" id="GO:0006888">
    <property type="term" value="P:endoplasmic reticulum to Golgi vesicle-mediated transport"/>
    <property type="evidence" value="ECO:0007669"/>
    <property type="project" value="TreeGrafter"/>
</dbReference>
<gene>
    <name evidence="10" type="ORF">BN980_GECA01s07561g</name>
</gene>
<evidence type="ECO:0000256" key="7">
    <source>
        <dbReference type="ARBA" id="ARBA00024203"/>
    </source>
</evidence>
<evidence type="ECO:0000256" key="1">
    <source>
        <dbReference type="ARBA" id="ARBA00004370"/>
    </source>
</evidence>
<dbReference type="GO" id="GO:0015031">
    <property type="term" value="P:protein transport"/>
    <property type="evidence" value="ECO:0007669"/>
    <property type="project" value="UniProtKB-KW"/>
</dbReference>
<organism evidence="10 11">
    <name type="scientific">Geotrichum candidum</name>
    <name type="common">Oospora lactis</name>
    <name type="synonym">Dipodascus geotrichum</name>
    <dbReference type="NCBI Taxonomy" id="1173061"/>
    <lineage>
        <taxon>Eukaryota</taxon>
        <taxon>Fungi</taxon>
        <taxon>Dikarya</taxon>
        <taxon>Ascomycota</taxon>
        <taxon>Saccharomycotina</taxon>
        <taxon>Dipodascomycetes</taxon>
        <taxon>Dipodascales</taxon>
        <taxon>Dipodascaceae</taxon>
        <taxon>Geotrichum</taxon>
    </lineage>
</organism>
<proteinExistence type="inferred from homology"/>
<keyword evidence="3 8" id="KW-0812">Transmembrane</keyword>
<evidence type="ECO:0000256" key="5">
    <source>
        <dbReference type="ARBA" id="ARBA00022989"/>
    </source>
</evidence>
<accession>A0A0J9X451</accession>
<reference evidence="10" key="1">
    <citation type="submission" date="2014-03" db="EMBL/GenBank/DDBJ databases">
        <authorList>
            <person name="Casaregola S."/>
        </authorList>
    </citation>
    <scope>NUCLEOTIDE SEQUENCE [LARGE SCALE GENOMIC DNA]</scope>
    <source>
        <strain evidence="10">CLIB 918</strain>
    </source>
</reference>
<keyword evidence="2" id="KW-0813">Transport</keyword>
<evidence type="ECO:0000256" key="6">
    <source>
        <dbReference type="ARBA" id="ARBA00023136"/>
    </source>
</evidence>
<dbReference type="EMBL" id="CCBN010000001">
    <property type="protein sequence ID" value="CDO51520.1"/>
    <property type="molecule type" value="Genomic_DNA"/>
</dbReference>